<proteinExistence type="predicted"/>
<evidence type="ECO:0000313" key="1">
    <source>
        <dbReference type="EMBL" id="ESQ98420.1"/>
    </source>
</evidence>
<comment type="caution">
    <text evidence="1">The sequence shown here is derived from an EMBL/GenBank/DDBJ whole genome shotgun (WGS) entry which is preliminary data.</text>
</comment>
<name>V4PQI0_STUCH</name>
<dbReference type="AlphaFoldDB" id="V4PQI0"/>
<organism evidence="1 2">
    <name type="scientific">Stutzerimonas chloritidismutans AW-1</name>
    <dbReference type="NCBI Taxonomy" id="1263865"/>
    <lineage>
        <taxon>Bacteria</taxon>
        <taxon>Pseudomonadati</taxon>
        <taxon>Pseudomonadota</taxon>
        <taxon>Gammaproteobacteria</taxon>
        <taxon>Pseudomonadales</taxon>
        <taxon>Pseudomonadaceae</taxon>
        <taxon>Stutzerimonas</taxon>
    </lineage>
</organism>
<dbReference type="PATRIC" id="fig|1263865.4.peg.3100"/>
<gene>
    <name evidence="1" type="ORF">F753_16095</name>
</gene>
<dbReference type="Proteomes" id="UP000017822">
    <property type="component" value="Unassembled WGS sequence"/>
</dbReference>
<accession>V4PQI0</accession>
<protein>
    <recommendedName>
        <fullName evidence="3">Lipoprotein</fullName>
    </recommendedName>
</protein>
<evidence type="ECO:0008006" key="3">
    <source>
        <dbReference type="Google" id="ProtNLM"/>
    </source>
</evidence>
<sequence>MPVREQTEMIRLLFGLCFVLLAGCAARAPLPATTPALVVPLQLHVQRQGSEPADWLLVVQREDAALRWTLLDPLGIPLARQQLRDGDWHADGLLRPNPEARELFAALLFALTEHDQLAALYGSAAEQHDPAERRLRQAGDVRWQVRYRSALSFELDVAPGLTYGVAPLPDMTGSQHR</sequence>
<dbReference type="InterPro" id="IPR021675">
    <property type="entry name" value="DUF3261"/>
</dbReference>
<reference evidence="1 2" key="1">
    <citation type="submission" date="2013-07" db="EMBL/GenBank/DDBJ databases">
        <authorList>
            <person name="Schaap P.J."/>
            <person name="Mehboob F."/>
            <person name="Oosterkamp M.J."/>
            <person name="de Vos W.M."/>
            <person name="Stams A.J.M."/>
            <person name="Koehorst J.J."/>
        </authorList>
    </citation>
    <scope>NUCLEOTIDE SEQUENCE [LARGE SCALE GENOMIC DNA]</scope>
    <source>
        <strain evidence="1 2">AW-1</strain>
    </source>
</reference>
<dbReference type="PROSITE" id="PS51257">
    <property type="entry name" value="PROKAR_LIPOPROTEIN"/>
    <property type="match status" value="1"/>
</dbReference>
<dbReference type="EMBL" id="AOFQ01000051">
    <property type="protein sequence ID" value="ESQ98420.1"/>
    <property type="molecule type" value="Genomic_DNA"/>
</dbReference>
<dbReference type="Pfam" id="PF11659">
    <property type="entry name" value="DUF3261"/>
    <property type="match status" value="1"/>
</dbReference>
<evidence type="ECO:0000313" key="2">
    <source>
        <dbReference type="Proteomes" id="UP000017822"/>
    </source>
</evidence>